<dbReference type="PANTHER" id="PTHR37784">
    <property type="entry name" value="PROTEIN MSN1"/>
    <property type="match status" value="1"/>
</dbReference>
<evidence type="ECO:0000259" key="3">
    <source>
        <dbReference type="Pfam" id="PF12550"/>
    </source>
</evidence>
<dbReference type="GO" id="GO:0060963">
    <property type="term" value="P:positive regulation of ribosomal protein gene transcription by RNA polymerase II"/>
    <property type="evidence" value="ECO:0007669"/>
    <property type="project" value="TreeGrafter"/>
</dbReference>
<dbReference type="GeneID" id="73471817"/>
<dbReference type="EMBL" id="JAGSYN010000219">
    <property type="protein sequence ID" value="KAG7661439.1"/>
    <property type="molecule type" value="Genomic_DNA"/>
</dbReference>
<protein>
    <recommendedName>
        <fullName evidence="3">Transcription activator GCR1-like domain-containing protein</fullName>
    </recommendedName>
</protein>
<reference evidence="4 5" key="1">
    <citation type="journal article" date="2021" name="DNA Res.">
        <title>Genome analysis of Candida subhashii reveals its hybrid nature and dual mitochondrial genome conformations.</title>
        <authorList>
            <person name="Mixao V."/>
            <person name="Hegedusova E."/>
            <person name="Saus E."/>
            <person name="Pryszcz L.P."/>
            <person name="Cillingova A."/>
            <person name="Nosek J."/>
            <person name="Gabaldon T."/>
        </authorList>
    </citation>
    <scope>NUCLEOTIDE SEQUENCE [LARGE SCALE GENOMIC DNA]</scope>
    <source>
        <strain evidence="4 5">CBS 10753</strain>
    </source>
</reference>
<feature type="compositionally biased region" description="Low complexity" evidence="2">
    <location>
        <begin position="133"/>
        <end position="191"/>
    </location>
</feature>
<name>A0A8J5Q4B2_9ASCO</name>
<dbReference type="OrthoDB" id="428577at2759"/>
<dbReference type="AlphaFoldDB" id="A0A8J5Q4B2"/>
<dbReference type="InterPro" id="IPR052146">
    <property type="entry name" value="HOT1"/>
</dbReference>
<dbReference type="GO" id="GO:0000981">
    <property type="term" value="F:DNA-binding transcription factor activity, RNA polymerase II-specific"/>
    <property type="evidence" value="ECO:0007669"/>
    <property type="project" value="TreeGrafter"/>
</dbReference>
<evidence type="ECO:0000313" key="4">
    <source>
        <dbReference type="EMBL" id="KAG7661439.1"/>
    </source>
</evidence>
<organism evidence="4 5">
    <name type="scientific">[Candida] subhashii</name>
    <dbReference type="NCBI Taxonomy" id="561895"/>
    <lineage>
        <taxon>Eukaryota</taxon>
        <taxon>Fungi</taxon>
        <taxon>Dikarya</taxon>
        <taxon>Ascomycota</taxon>
        <taxon>Saccharomycotina</taxon>
        <taxon>Pichiomycetes</taxon>
        <taxon>Debaryomycetaceae</taxon>
        <taxon>Spathaspora</taxon>
    </lineage>
</organism>
<feature type="coiled-coil region" evidence="1">
    <location>
        <begin position="13"/>
        <end position="40"/>
    </location>
</feature>
<feature type="region of interest" description="Disordered" evidence="2">
    <location>
        <begin position="95"/>
        <end position="117"/>
    </location>
</feature>
<keyword evidence="1" id="KW-0175">Coiled coil</keyword>
<dbReference type="GO" id="GO:0000978">
    <property type="term" value="F:RNA polymerase II cis-regulatory region sequence-specific DNA binding"/>
    <property type="evidence" value="ECO:0007669"/>
    <property type="project" value="TreeGrafter"/>
</dbReference>
<keyword evidence="5" id="KW-1185">Reference proteome</keyword>
<dbReference type="Proteomes" id="UP000694255">
    <property type="component" value="Unassembled WGS sequence"/>
</dbReference>
<comment type="caution">
    <text evidence="4">The sequence shown here is derived from an EMBL/GenBank/DDBJ whole genome shotgun (WGS) entry which is preliminary data.</text>
</comment>
<feature type="region of interest" description="Disordered" evidence="2">
    <location>
        <begin position="133"/>
        <end position="239"/>
    </location>
</feature>
<accession>A0A8J5Q4B2</accession>
<evidence type="ECO:0000256" key="2">
    <source>
        <dbReference type="SAM" id="MobiDB-lite"/>
    </source>
</evidence>
<dbReference type="Pfam" id="PF12550">
    <property type="entry name" value="GCR1_C"/>
    <property type="match status" value="1"/>
</dbReference>
<dbReference type="InterPro" id="IPR022210">
    <property type="entry name" value="TF_GCR1-like"/>
</dbReference>
<gene>
    <name evidence="4" type="ORF">J8A68_005017</name>
</gene>
<proteinExistence type="predicted"/>
<evidence type="ECO:0000256" key="1">
    <source>
        <dbReference type="SAM" id="Coils"/>
    </source>
</evidence>
<dbReference type="PANTHER" id="PTHR37784:SF2">
    <property type="entry name" value="HIGH-OSMOLARITY-INDUCED TRANSCRIPTION PROTEIN 1"/>
    <property type="match status" value="1"/>
</dbReference>
<feature type="domain" description="Transcription activator GCR1-like" evidence="3">
    <location>
        <begin position="248"/>
        <end position="328"/>
    </location>
</feature>
<sequence length="347" mass="39307">MNSTGNDNRNDSIVYLERNIERLKGTIHKLENEKIAALVQEVNILRQVVDFQSTKIEKLASLVSDVLDKNNHDVISSLQAIQDDVDSVHVNEVQNQADQLPHPRDLGGPGGVHLDSNMDPALHQVAVAAVAVQAQSQGSHSQGSLQQQQHPQLQQAQHTQLQQHQQLSQQQQQQQQHQLQNQQQLQSPQPQMQNMLKQRKRSYSKRKIDSKDSNVFDGNSVSGQDDDPNSPGGAGPRVVKRPKITVDFLHNPMSVKEIYDEFTKGFKGQIPLCEMDEKYGKHEWRGDSRSKESKRYQRRKKLCDAIERGMLKYGKTADEIIQFIESFRGDKSLTWVMNGNLPADLES</sequence>
<dbReference type="RefSeq" id="XP_049261672.1">
    <property type="nucleotide sequence ID" value="XM_049409038.1"/>
</dbReference>
<evidence type="ECO:0000313" key="5">
    <source>
        <dbReference type="Proteomes" id="UP000694255"/>
    </source>
</evidence>